<sequence length="217" mass="24160">MTNARNRTASHACPASGRTGGFTLLEVLVAIAIFAIFSAMAYGGLLRVLDNRDRIEFERETWRELALGFQRMKDDFAQAVDRPVRDNDGSPLPAFRGQPTDVRALAEPSVELTRAGLAATETGGSGLQRVAYRLNEKRLVRLHWPVLDRAPVTKPLAVPLFNDVEEFEVRFYHNAAWLDRWPPQGQSATTLPRAVEIRLVHAGRGEFVRTFLVGPAP</sequence>
<keyword evidence="8 10" id="KW-1133">Transmembrane helix</keyword>
<evidence type="ECO:0000256" key="6">
    <source>
        <dbReference type="ARBA" id="ARBA00022519"/>
    </source>
</evidence>
<dbReference type="PROSITE" id="PS00409">
    <property type="entry name" value="PROKAR_NTER_METHYL"/>
    <property type="match status" value="1"/>
</dbReference>
<keyword evidence="4" id="KW-1003">Cell membrane</keyword>
<keyword evidence="6" id="KW-0997">Cell inner membrane</keyword>
<dbReference type="GO" id="GO:0015628">
    <property type="term" value="P:protein secretion by the type II secretion system"/>
    <property type="evidence" value="ECO:0007669"/>
    <property type="project" value="InterPro"/>
</dbReference>
<dbReference type="Proteomes" id="UP000218899">
    <property type="component" value="Chromosome"/>
</dbReference>
<evidence type="ECO:0000256" key="4">
    <source>
        <dbReference type="ARBA" id="ARBA00022475"/>
    </source>
</evidence>
<dbReference type="Gene3D" id="3.10.610.10">
    <property type="entry name" value="GSPII I/J protein-like"/>
    <property type="match status" value="1"/>
</dbReference>
<dbReference type="AlphaFoldDB" id="A0A1B4V9M3"/>
<accession>A0A1B4V9M3</accession>
<dbReference type="GO" id="GO:0015627">
    <property type="term" value="C:type II protein secretion system complex"/>
    <property type="evidence" value="ECO:0007669"/>
    <property type="project" value="InterPro"/>
</dbReference>
<evidence type="ECO:0000256" key="9">
    <source>
        <dbReference type="ARBA" id="ARBA00023136"/>
    </source>
</evidence>
<organism evidence="11 12">
    <name type="scientific">Sulfurifustis variabilis</name>
    <dbReference type="NCBI Taxonomy" id="1675686"/>
    <lineage>
        <taxon>Bacteria</taxon>
        <taxon>Pseudomonadati</taxon>
        <taxon>Pseudomonadota</taxon>
        <taxon>Gammaproteobacteria</taxon>
        <taxon>Acidiferrobacterales</taxon>
        <taxon>Acidiferrobacteraceae</taxon>
        <taxon>Sulfurifustis</taxon>
    </lineage>
</organism>
<proteinExistence type="inferred from homology"/>
<evidence type="ECO:0000313" key="12">
    <source>
        <dbReference type="Proteomes" id="UP000218899"/>
    </source>
</evidence>
<dbReference type="InterPro" id="IPR051621">
    <property type="entry name" value="T2SS_protein_J"/>
</dbReference>
<dbReference type="InterPro" id="IPR045584">
    <property type="entry name" value="Pilin-like"/>
</dbReference>
<dbReference type="KEGG" id="sva:SVA_1634"/>
<comment type="subcellular location">
    <subcellularLocation>
        <location evidence="1">Cell inner membrane</location>
        <topology evidence="1">Single-pass membrane protein</topology>
    </subcellularLocation>
</comment>
<comment type="similarity">
    <text evidence="2">Belongs to the GSP J family.</text>
</comment>
<name>A0A1B4V9M3_9GAMM</name>
<dbReference type="PANTHER" id="PTHR39583:SF2">
    <property type="entry name" value="TYPE II SECRETION SYSTEM PROTEIN J"/>
    <property type="match status" value="1"/>
</dbReference>
<evidence type="ECO:0000256" key="1">
    <source>
        <dbReference type="ARBA" id="ARBA00004377"/>
    </source>
</evidence>
<dbReference type="PANTHER" id="PTHR39583">
    <property type="entry name" value="TYPE II SECRETION SYSTEM PROTEIN J-RELATED"/>
    <property type="match status" value="1"/>
</dbReference>
<keyword evidence="9 10" id="KW-0472">Membrane</keyword>
<dbReference type="RefSeq" id="WP_096460733.1">
    <property type="nucleotide sequence ID" value="NZ_AP014936.1"/>
</dbReference>
<evidence type="ECO:0000256" key="2">
    <source>
        <dbReference type="ARBA" id="ARBA00011084"/>
    </source>
</evidence>
<dbReference type="InterPro" id="IPR012902">
    <property type="entry name" value="N_methyl_site"/>
</dbReference>
<keyword evidence="5" id="KW-0488">Methylation</keyword>
<dbReference type="GO" id="GO:0005886">
    <property type="term" value="C:plasma membrane"/>
    <property type="evidence" value="ECO:0007669"/>
    <property type="project" value="UniProtKB-SubCell"/>
</dbReference>
<dbReference type="InterPro" id="IPR010055">
    <property type="entry name" value="T2SS_protein-GspJ"/>
</dbReference>
<dbReference type="OrthoDB" id="9794345at2"/>
<dbReference type="Pfam" id="PF11612">
    <property type="entry name" value="T2SSJ"/>
    <property type="match status" value="1"/>
</dbReference>
<evidence type="ECO:0000256" key="10">
    <source>
        <dbReference type="SAM" id="Phobius"/>
    </source>
</evidence>
<gene>
    <name evidence="11" type="ORF">SVA_1634</name>
</gene>
<dbReference type="Pfam" id="PF07963">
    <property type="entry name" value="N_methyl"/>
    <property type="match status" value="1"/>
</dbReference>
<keyword evidence="12" id="KW-1185">Reference proteome</keyword>
<dbReference type="Gene3D" id="2.10.70.20">
    <property type="entry name" value="gspk-gspi-gspj complex like domains"/>
    <property type="match status" value="1"/>
</dbReference>
<reference evidence="11 12" key="1">
    <citation type="submission" date="2015-08" db="EMBL/GenBank/DDBJ databases">
        <title>Complete genome sequence of Sulfurifustis variabilis.</title>
        <authorList>
            <person name="Miura A."/>
            <person name="Kojima H."/>
            <person name="Fukui M."/>
        </authorList>
    </citation>
    <scope>NUCLEOTIDE SEQUENCE [LARGE SCALE GENOMIC DNA]</scope>
    <source>
        <strain evidence="12">skN76</strain>
    </source>
</reference>
<evidence type="ECO:0000256" key="8">
    <source>
        <dbReference type="ARBA" id="ARBA00022989"/>
    </source>
</evidence>
<feature type="transmembrane region" description="Helical" evidence="10">
    <location>
        <begin position="27"/>
        <end position="49"/>
    </location>
</feature>
<keyword evidence="7 10" id="KW-0812">Transmembrane</keyword>
<dbReference type="NCBIfam" id="TIGR01711">
    <property type="entry name" value="gspJ"/>
    <property type="match status" value="1"/>
</dbReference>
<evidence type="ECO:0000256" key="3">
    <source>
        <dbReference type="ARBA" id="ARBA00021539"/>
    </source>
</evidence>
<evidence type="ECO:0000256" key="7">
    <source>
        <dbReference type="ARBA" id="ARBA00022692"/>
    </source>
</evidence>
<dbReference type="SUPFAM" id="SSF54523">
    <property type="entry name" value="Pili subunits"/>
    <property type="match status" value="1"/>
</dbReference>
<protein>
    <recommendedName>
        <fullName evidence="3">Type II secretion system protein J</fullName>
    </recommendedName>
</protein>
<evidence type="ECO:0000256" key="5">
    <source>
        <dbReference type="ARBA" id="ARBA00022481"/>
    </source>
</evidence>
<dbReference type="EMBL" id="AP014936">
    <property type="protein sequence ID" value="BAU48194.1"/>
    <property type="molecule type" value="Genomic_DNA"/>
</dbReference>
<dbReference type="NCBIfam" id="TIGR02532">
    <property type="entry name" value="IV_pilin_GFxxxE"/>
    <property type="match status" value="1"/>
</dbReference>
<evidence type="ECO:0000313" key="11">
    <source>
        <dbReference type="EMBL" id="BAU48194.1"/>
    </source>
</evidence>